<protein>
    <submittedName>
        <fullName evidence="1">Uncharacterized protein</fullName>
    </submittedName>
</protein>
<reference evidence="1 2" key="1">
    <citation type="submission" date="2018-03" db="EMBL/GenBank/DDBJ databases">
        <title>Genomic Encyclopedia of Archaeal and Bacterial Type Strains, Phase II (KMG-II): from individual species to whole genera.</title>
        <authorList>
            <person name="Goeker M."/>
        </authorList>
    </citation>
    <scope>NUCLEOTIDE SEQUENCE [LARGE SCALE GENOMIC DNA]</scope>
    <source>
        <strain evidence="1 2">DSM 28229</strain>
    </source>
</reference>
<evidence type="ECO:0000313" key="2">
    <source>
        <dbReference type="Proteomes" id="UP000245535"/>
    </source>
</evidence>
<dbReference type="AlphaFoldDB" id="A0A315ZGD5"/>
<accession>A0A315ZGD5</accession>
<proteinExistence type="predicted"/>
<sequence>MLAIFASVAMISGANAQSSEKAFQLSFISPIGTNGTQANEIINDYSLNLLGGHSRGNNVLELGGLYNVNTSYTKGVQFAGLTNYSAKSEKAVQFAGITNIASDQDRGVQISGITNVTAKGNVAFQLSGILNVADKAGTQIGLINIADSVGGTSIGLINIVKKNGKKEFEIGFSDALHTYGSFKLGTDKFYTIFSAGVNYINQTDDLQYAVGLGFGKDIALKNNFATQIELLGYGLSEGQEFTSDLNMLTQLKVTGSKEFKSGVKVFAGPVLNMTVSKYQGEDGELIGSQLAPYTLFESNNGNVDLKGWIGFTFGIRY</sequence>
<name>A0A315ZGD5_SEDFL</name>
<dbReference type="EMBL" id="QGDO01000001">
    <property type="protein sequence ID" value="PWJ44213.1"/>
    <property type="molecule type" value="Genomic_DNA"/>
</dbReference>
<gene>
    <name evidence="1" type="ORF">BC781_101563</name>
</gene>
<keyword evidence="2" id="KW-1185">Reference proteome</keyword>
<evidence type="ECO:0000313" key="1">
    <source>
        <dbReference type="EMBL" id="PWJ44213.1"/>
    </source>
</evidence>
<dbReference type="Proteomes" id="UP000245535">
    <property type="component" value="Unassembled WGS sequence"/>
</dbReference>
<organism evidence="1 2">
    <name type="scientific">Sediminitomix flava</name>
    <dbReference type="NCBI Taxonomy" id="379075"/>
    <lineage>
        <taxon>Bacteria</taxon>
        <taxon>Pseudomonadati</taxon>
        <taxon>Bacteroidota</taxon>
        <taxon>Cytophagia</taxon>
        <taxon>Cytophagales</taxon>
        <taxon>Flammeovirgaceae</taxon>
        <taxon>Sediminitomix</taxon>
    </lineage>
</organism>
<comment type="caution">
    <text evidence="1">The sequence shown here is derived from an EMBL/GenBank/DDBJ whole genome shotgun (WGS) entry which is preliminary data.</text>
</comment>